<evidence type="ECO:0000313" key="2">
    <source>
        <dbReference type="Proteomes" id="UP001234297"/>
    </source>
</evidence>
<dbReference type="Proteomes" id="UP001234297">
    <property type="component" value="Chromosome 8"/>
</dbReference>
<gene>
    <name evidence="1" type="ORF">MRB53_027320</name>
</gene>
<name>A0ACC2LKN4_PERAE</name>
<organism evidence="1 2">
    <name type="scientific">Persea americana</name>
    <name type="common">Avocado</name>
    <dbReference type="NCBI Taxonomy" id="3435"/>
    <lineage>
        <taxon>Eukaryota</taxon>
        <taxon>Viridiplantae</taxon>
        <taxon>Streptophyta</taxon>
        <taxon>Embryophyta</taxon>
        <taxon>Tracheophyta</taxon>
        <taxon>Spermatophyta</taxon>
        <taxon>Magnoliopsida</taxon>
        <taxon>Magnoliidae</taxon>
        <taxon>Laurales</taxon>
        <taxon>Lauraceae</taxon>
        <taxon>Persea</taxon>
    </lineage>
</organism>
<reference evidence="1 2" key="1">
    <citation type="journal article" date="2022" name="Hortic Res">
        <title>A haplotype resolved chromosomal level avocado genome allows analysis of novel avocado genes.</title>
        <authorList>
            <person name="Nath O."/>
            <person name="Fletcher S.J."/>
            <person name="Hayward A."/>
            <person name="Shaw L.M."/>
            <person name="Masouleh A.K."/>
            <person name="Furtado A."/>
            <person name="Henry R.J."/>
            <person name="Mitter N."/>
        </authorList>
    </citation>
    <scope>NUCLEOTIDE SEQUENCE [LARGE SCALE GENOMIC DNA]</scope>
    <source>
        <strain evidence="2">cv. Hass</strain>
    </source>
</reference>
<keyword evidence="2" id="KW-1185">Reference proteome</keyword>
<proteinExistence type="predicted"/>
<accession>A0ACC2LKN4</accession>
<evidence type="ECO:0000313" key="1">
    <source>
        <dbReference type="EMBL" id="KAJ8633984.1"/>
    </source>
</evidence>
<protein>
    <submittedName>
        <fullName evidence="1">Uncharacterized protein</fullName>
    </submittedName>
</protein>
<dbReference type="EMBL" id="CM056816">
    <property type="protein sequence ID" value="KAJ8633984.1"/>
    <property type="molecule type" value="Genomic_DNA"/>
</dbReference>
<sequence length="250" mass="28107">MGNHITCIHHLPHPDPPLHTVKLIQPDGHVKIYDRPIAASQLMLEFPKHLICHSDSFFIGQKIKALSETDELKLGHKYFLLPKHVFQSVLSFVTIASFATSPSLNNSNKASFVKRAASCRPFDILKTPSGTLQIRVSDEFISNLIEEGRMSEEEESLNKSKGRVCTTPELEKDYTRLVGCRRSREWKPKLETIKEKEKKKHRSFGMKRKEKGQSPSNGKGTHKSQKQEKLVGVNLQTTKLGGGKGKGKGL</sequence>
<comment type="caution">
    <text evidence="1">The sequence shown here is derived from an EMBL/GenBank/DDBJ whole genome shotgun (WGS) entry which is preliminary data.</text>
</comment>